<dbReference type="AlphaFoldDB" id="K1PXP7"/>
<dbReference type="InParanoid" id="K1PXP7"/>
<gene>
    <name evidence="1" type="ORF">CGI_10016876</name>
</gene>
<accession>K1PXP7</accession>
<proteinExistence type="predicted"/>
<organism evidence="1">
    <name type="scientific">Magallana gigas</name>
    <name type="common">Pacific oyster</name>
    <name type="synonym">Crassostrea gigas</name>
    <dbReference type="NCBI Taxonomy" id="29159"/>
    <lineage>
        <taxon>Eukaryota</taxon>
        <taxon>Metazoa</taxon>
        <taxon>Spiralia</taxon>
        <taxon>Lophotrochozoa</taxon>
        <taxon>Mollusca</taxon>
        <taxon>Bivalvia</taxon>
        <taxon>Autobranchia</taxon>
        <taxon>Pteriomorphia</taxon>
        <taxon>Ostreida</taxon>
        <taxon>Ostreoidea</taxon>
        <taxon>Ostreidae</taxon>
        <taxon>Magallana</taxon>
    </lineage>
</organism>
<name>K1PXP7_MAGGI</name>
<dbReference type="HOGENOM" id="CLU_906889_0_0_1"/>
<sequence length="307" mass="34194">MDDNNNNNPYDDDRAAYSGRCAEENLIMFKDCSSLQGCPTHTGKTVSPRNLVPGTEFNWTADSAVISGAFYVVKFTLENTDDSCGNTASVSLDISAQNWPPFIQSLPNSIAIKEDTPPNEVIYTTEVNDLYGDPVCCTLSHTHPQTFNFNVTNDPPGSSLYHVVTTRTARFRYEDFNSYMIYMCCDDTQNRAEGVLIVNIKKPVVTTPYTPPKWFFTSIAVGMIPITIITTIGCGLLWLTIVQSHLQDQPLRSAMKVLFVLAVVIVAGNGQTELLSQNKKIVIEKDFNFSLLRKFWLSCRSQNLIGS</sequence>
<protein>
    <submittedName>
        <fullName evidence="1">Uncharacterized protein</fullName>
    </submittedName>
</protein>
<dbReference type="EMBL" id="JH818976">
    <property type="protein sequence ID" value="EKC26433.1"/>
    <property type="molecule type" value="Genomic_DNA"/>
</dbReference>
<evidence type="ECO:0000313" key="1">
    <source>
        <dbReference type="EMBL" id="EKC26433.1"/>
    </source>
</evidence>
<reference evidence="1" key="1">
    <citation type="journal article" date="2012" name="Nature">
        <title>The oyster genome reveals stress adaptation and complexity of shell formation.</title>
        <authorList>
            <person name="Zhang G."/>
            <person name="Fang X."/>
            <person name="Guo X."/>
            <person name="Li L."/>
            <person name="Luo R."/>
            <person name="Xu F."/>
            <person name="Yang P."/>
            <person name="Zhang L."/>
            <person name="Wang X."/>
            <person name="Qi H."/>
            <person name="Xiong Z."/>
            <person name="Que H."/>
            <person name="Xie Y."/>
            <person name="Holland P.W."/>
            <person name="Paps J."/>
            <person name="Zhu Y."/>
            <person name="Wu F."/>
            <person name="Chen Y."/>
            <person name="Wang J."/>
            <person name="Peng C."/>
            <person name="Meng J."/>
            <person name="Yang L."/>
            <person name="Liu J."/>
            <person name="Wen B."/>
            <person name="Zhang N."/>
            <person name="Huang Z."/>
            <person name="Zhu Q."/>
            <person name="Feng Y."/>
            <person name="Mount A."/>
            <person name="Hedgecock D."/>
            <person name="Xu Z."/>
            <person name="Liu Y."/>
            <person name="Domazet-Loso T."/>
            <person name="Du Y."/>
            <person name="Sun X."/>
            <person name="Zhang S."/>
            <person name="Liu B."/>
            <person name="Cheng P."/>
            <person name="Jiang X."/>
            <person name="Li J."/>
            <person name="Fan D."/>
            <person name="Wang W."/>
            <person name="Fu W."/>
            <person name="Wang T."/>
            <person name="Wang B."/>
            <person name="Zhang J."/>
            <person name="Peng Z."/>
            <person name="Li Y."/>
            <person name="Li N."/>
            <person name="Wang J."/>
            <person name="Chen M."/>
            <person name="He Y."/>
            <person name="Tan F."/>
            <person name="Song X."/>
            <person name="Zheng Q."/>
            <person name="Huang R."/>
            <person name="Yang H."/>
            <person name="Du X."/>
            <person name="Chen L."/>
            <person name="Yang M."/>
            <person name="Gaffney P.M."/>
            <person name="Wang S."/>
            <person name="Luo L."/>
            <person name="She Z."/>
            <person name="Ming Y."/>
            <person name="Huang W."/>
            <person name="Zhang S."/>
            <person name="Huang B."/>
            <person name="Zhang Y."/>
            <person name="Qu T."/>
            <person name="Ni P."/>
            <person name="Miao G."/>
            <person name="Wang J."/>
            <person name="Wang Q."/>
            <person name="Steinberg C.E."/>
            <person name="Wang H."/>
            <person name="Li N."/>
            <person name="Qian L."/>
            <person name="Zhang G."/>
            <person name="Li Y."/>
            <person name="Yang H."/>
            <person name="Liu X."/>
            <person name="Wang J."/>
            <person name="Yin Y."/>
            <person name="Wang J."/>
        </authorList>
    </citation>
    <scope>NUCLEOTIDE SEQUENCE [LARGE SCALE GENOMIC DNA]</scope>
    <source>
        <strain evidence="1">05x7-T-G4-1.051#20</strain>
    </source>
</reference>